<dbReference type="GO" id="GO:0016747">
    <property type="term" value="F:acyltransferase activity, transferring groups other than amino-acyl groups"/>
    <property type="evidence" value="ECO:0007669"/>
    <property type="project" value="TreeGrafter"/>
</dbReference>
<dbReference type="InterPro" id="IPR050583">
    <property type="entry name" value="Mycobacterial_A85_antigen"/>
</dbReference>
<keyword evidence="2" id="KW-1185">Reference proteome</keyword>
<protein>
    <submittedName>
        <fullName evidence="1">Esterase family protein</fullName>
    </submittedName>
</protein>
<comment type="caution">
    <text evidence="1">The sequence shown here is derived from an EMBL/GenBank/DDBJ whole genome shotgun (WGS) entry which is preliminary data.</text>
</comment>
<dbReference type="Pfam" id="PF00756">
    <property type="entry name" value="Esterase"/>
    <property type="match status" value="1"/>
</dbReference>
<evidence type="ECO:0000313" key="2">
    <source>
        <dbReference type="Proteomes" id="UP000267223"/>
    </source>
</evidence>
<dbReference type="Gene3D" id="3.40.50.1820">
    <property type="entry name" value="alpha/beta hydrolase"/>
    <property type="match status" value="1"/>
</dbReference>
<sequence>MKPHISFAPFPKKILIHIFFVSLIIFSGHSFAAKVDTALTYSQSMKKNIKAVVITPDNYSKNNSYNVIYLLHGYSGNYADWVTKAPGIKKLSDQYNVILVCPDGNFGSWYFDSPVDSSWRYETYITKELIPYIDKHYSTNASRKGRAITGLSMGGHGAFYLSFRHQDIFGAAGSMSGGVDIRPFPLNWDLSKRLGSFKDHPGNWEKNTDINLIYLLTPNSLAITFTCGTEDFFYGVNKELHEKLLERNIPHDFTVRPGGHTWAFWANAIQYQALFFDNYFNADDKE</sequence>
<proteinExistence type="predicted"/>
<dbReference type="Proteomes" id="UP000267223">
    <property type="component" value="Unassembled WGS sequence"/>
</dbReference>
<dbReference type="PANTHER" id="PTHR48098:SF1">
    <property type="entry name" value="DIACYLGLYCEROL ACYLTRANSFERASE_MYCOLYLTRANSFERASE AG85A"/>
    <property type="match status" value="1"/>
</dbReference>
<reference evidence="1 2" key="1">
    <citation type="submission" date="2018-11" db="EMBL/GenBank/DDBJ databases">
        <title>Draft genome sequence of Ferruginibacter sp. BO-59.</title>
        <authorList>
            <person name="Im W.T."/>
        </authorList>
    </citation>
    <scope>NUCLEOTIDE SEQUENCE [LARGE SCALE GENOMIC DNA]</scope>
    <source>
        <strain evidence="1 2">BO-59</strain>
    </source>
</reference>
<dbReference type="RefSeq" id="WP_123118624.1">
    <property type="nucleotide sequence ID" value="NZ_RJJR01000001.1"/>
</dbReference>
<evidence type="ECO:0000313" key="1">
    <source>
        <dbReference type="EMBL" id="RNI39733.1"/>
    </source>
</evidence>
<organism evidence="1 2">
    <name type="scientific">Hanamia caeni</name>
    <dbReference type="NCBI Taxonomy" id="2294116"/>
    <lineage>
        <taxon>Bacteria</taxon>
        <taxon>Pseudomonadati</taxon>
        <taxon>Bacteroidota</taxon>
        <taxon>Chitinophagia</taxon>
        <taxon>Chitinophagales</taxon>
        <taxon>Chitinophagaceae</taxon>
        <taxon>Hanamia</taxon>
    </lineage>
</organism>
<dbReference type="SUPFAM" id="SSF53474">
    <property type="entry name" value="alpha/beta-Hydrolases"/>
    <property type="match status" value="1"/>
</dbReference>
<dbReference type="AlphaFoldDB" id="A0A3M9NRC5"/>
<dbReference type="PANTHER" id="PTHR48098">
    <property type="entry name" value="ENTEROCHELIN ESTERASE-RELATED"/>
    <property type="match status" value="1"/>
</dbReference>
<gene>
    <name evidence="1" type="ORF">EFY79_00035</name>
</gene>
<dbReference type="InterPro" id="IPR000801">
    <property type="entry name" value="Esterase-like"/>
</dbReference>
<dbReference type="OrthoDB" id="9803578at2"/>
<accession>A0A3M9NRC5</accession>
<dbReference type="EMBL" id="RJJR01000001">
    <property type="protein sequence ID" value="RNI39733.1"/>
    <property type="molecule type" value="Genomic_DNA"/>
</dbReference>
<dbReference type="InterPro" id="IPR029058">
    <property type="entry name" value="AB_hydrolase_fold"/>
</dbReference>
<name>A0A3M9NRC5_9BACT</name>